<evidence type="ECO:0000313" key="3">
    <source>
        <dbReference type="Proteomes" id="UP001054902"/>
    </source>
</evidence>
<dbReference type="InterPro" id="IPR001763">
    <property type="entry name" value="Rhodanese-like_dom"/>
</dbReference>
<dbReference type="SMART" id="SM00450">
    <property type="entry name" value="RHOD"/>
    <property type="match status" value="1"/>
</dbReference>
<evidence type="ECO:0000313" key="2">
    <source>
        <dbReference type="EMBL" id="GFH52897.1"/>
    </source>
</evidence>
<dbReference type="InterPro" id="IPR036873">
    <property type="entry name" value="Rhodanese-like_dom_sf"/>
</dbReference>
<protein>
    <recommendedName>
        <fullName evidence="1">Rhodanese domain-containing protein</fullName>
    </recommendedName>
</protein>
<sequence>MGAEMDQTMTLKTNKERCAEMSAGYHSNFPIETLTSAEYLQNIENGAVEYTLIDVRSPAEQKISMIPNAITLKDFESDFKRDPTQWIGKSDDETPLKTVVTYCTIGYRSGVEAQRIKSQYHIPNVKNLDGIVCYTHVCSEIMNNNGEKFVELIEPRSKQKTSKVHVFGSSWNYASKEFTTVWFSKLDMAARGIIVMLKSFRVKVCSCCH</sequence>
<dbReference type="AlphaFoldDB" id="A0AAD3CVP2"/>
<reference evidence="2 3" key="1">
    <citation type="journal article" date="2021" name="Sci. Rep.">
        <title>The genome of the diatom Chaetoceros tenuissimus carries an ancient integrated fragment of an extant virus.</title>
        <authorList>
            <person name="Hongo Y."/>
            <person name="Kimura K."/>
            <person name="Takaki Y."/>
            <person name="Yoshida Y."/>
            <person name="Baba S."/>
            <person name="Kobayashi G."/>
            <person name="Nagasaki K."/>
            <person name="Hano T."/>
            <person name="Tomaru Y."/>
        </authorList>
    </citation>
    <scope>NUCLEOTIDE SEQUENCE [LARGE SCALE GENOMIC DNA]</scope>
    <source>
        <strain evidence="2 3">NIES-3715</strain>
    </source>
</reference>
<keyword evidence="3" id="KW-1185">Reference proteome</keyword>
<dbReference type="Gene3D" id="3.40.250.10">
    <property type="entry name" value="Rhodanese-like domain"/>
    <property type="match status" value="1"/>
</dbReference>
<dbReference type="Proteomes" id="UP001054902">
    <property type="component" value="Unassembled WGS sequence"/>
</dbReference>
<organism evidence="2 3">
    <name type="scientific">Chaetoceros tenuissimus</name>
    <dbReference type="NCBI Taxonomy" id="426638"/>
    <lineage>
        <taxon>Eukaryota</taxon>
        <taxon>Sar</taxon>
        <taxon>Stramenopiles</taxon>
        <taxon>Ochrophyta</taxon>
        <taxon>Bacillariophyta</taxon>
        <taxon>Coscinodiscophyceae</taxon>
        <taxon>Chaetocerotophycidae</taxon>
        <taxon>Chaetocerotales</taxon>
        <taxon>Chaetocerotaceae</taxon>
        <taxon>Chaetoceros</taxon>
    </lineage>
</organism>
<feature type="domain" description="Rhodanese" evidence="1">
    <location>
        <begin position="46"/>
        <end position="132"/>
    </location>
</feature>
<dbReference type="EMBL" id="BLLK01000046">
    <property type="protein sequence ID" value="GFH52897.1"/>
    <property type="molecule type" value="Genomic_DNA"/>
</dbReference>
<proteinExistence type="predicted"/>
<dbReference type="PROSITE" id="PS50206">
    <property type="entry name" value="RHODANESE_3"/>
    <property type="match status" value="1"/>
</dbReference>
<dbReference type="Pfam" id="PF00581">
    <property type="entry name" value="Rhodanese"/>
    <property type="match status" value="1"/>
</dbReference>
<name>A0AAD3CVP2_9STRA</name>
<gene>
    <name evidence="2" type="ORF">CTEN210_09373</name>
</gene>
<evidence type="ECO:0000259" key="1">
    <source>
        <dbReference type="PROSITE" id="PS50206"/>
    </source>
</evidence>
<accession>A0AAD3CVP2</accession>
<comment type="caution">
    <text evidence="2">The sequence shown here is derived from an EMBL/GenBank/DDBJ whole genome shotgun (WGS) entry which is preliminary data.</text>
</comment>
<dbReference type="SUPFAM" id="SSF52821">
    <property type="entry name" value="Rhodanese/Cell cycle control phosphatase"/>
    <property type="match status" value="1"/>
</dbReference>